<feature type="domain" description="HTH iclR-type" evidence="4">
    <location>
        <begin position="1"/>
        <end position="63"/>
    </location>
</feature>
<proteinExistence type="predicted"/>
<dbReference type="InterPro" id="IPR036388">
    <property type="entry name" value="WH-like_DNA-bd_sf"/>
</dbReference>
<dbReference type="GO" id="GO:0003677">
    <property type="term" value="F:DNA binding"/>
    <property type="evidence" value="ECO:0007669"/>
    <property type="project" value="UniProtKB-KW"/>
</dbReference>
<gene>
    <name evidence="6" type="ORF">XD94_0828</name>
</gene>
<dbReference type="PROSITE" id="PS51077">
    <property type="entry name" value="HTH_ICLR"/>
    <property type="match status" value="1"/>
</dbReference>
<dbReference type="InterPro" id="IPR005471">
    <property type="entry name" value="Tscrpt_reg_IclR_N"/>
</dbReference>
<dbReference type="SUPFAM" id="SSF46785">
    <property type="entry name" value="Winged helix' DNA-binding domain"/>
    <property type="match status" value="1"/>
</dbReference>
<dbReference type="AlphaFoldDB" id="A0A101HPH9"/>
<dbReference type="InterPro" id="IPR036390">
    <property type="entry name" value="WH_DNA-bd_sf"/>
</dbReference>
<protein>
    <submittedName>
        <fullName evidence="6">Transcriptional regulator</fullName>
    </submittedName>
</protein>
<evidence type="ECO:0000256" key="3">
    <source>
        <dbReference type="ARBA" id="ARBA00023163"/>
    </source>
</evidence>
<dbReference type="PROSITE" id="PS51078">
    <property type="entry name" value="ICLR_ED"/>
    <property type="match status" value="1"/>
</dbReference>
<dbReference type="SUPFAM" id="SSF55781">
    <property type="entry name" value="GAF domain-like"/>
    <property type="match status" value="1"/>
</dbReference>
<dbReference type="InterPro" id="IPR014757">
    <property type="entry name" value="Tscrpt_reg_IclR_C"/>
</dbReference>
<sequence>MQSVERIVRIVNSFSLEKSKLSLDDLTKKSGLPKATVYRIAEALCKEHMLEKDTLTSTYRIGIKLFELGSLYLSSMRLKDVAFTEMEKLHLKTGETIHMGILDGNEVVSIEGFESSRSLHTKLLIGKRAPLYCTAVGKAILAFLPDADREEMIKALDLVPQTSRTITDKNTLREELETIRLRGTAFDKGENEEGVACVGAPVFDSSGEVVASISISGPIFRMGEKVMFEYSNLLKEVVERISFALGHGSQM</sequence>
<dbReference type="PANTHER" id="PTHR30136">
    <property type="entry name" value="HELIX-TURN-HELIX TRANSCRIPTIONAL REGULATOR, ICLR FAMILY"/>
    <property type="match status" value="1"/>
</dbReference>
<dbReference type="GO" id="GO:0003700">
    <property type="term" value="F:DNA-binding transcription factor activity"/>
    <property type="evidence" value="ECO:0007669"/>
    <property type="project" value="TreeGrafter"/>
</dbReference>
<evidence type="ECO:0000313" key="6">
    <source>
        <dbReference type="EMBL" id="KUK80691.1"/>
    </source>
</evidence>
<dbReference type="Pfam" id="PF09339">
    <property type="entry name" value="HTH_IclR"/>
    <property type="match status" value="1"/>
</dbReference>
<dbReference type="Pfam" id="PF01614">
    <property type="entry name" value="IclR_C"/>
    <property type="match status" value="1"/>
</dbReference>
<dbReference type="InterPro" id="IPR029016">
    <property type="entry name" value="GAF-like_dom_sf"/>
</dbReference>
<evidence type="ECO:0000259" key="5">
    <source>
        <dbReference type="PROSITE" id="PS51078"/>
    </source>
</evidence>
<evidence type="ECO:0000313" key="7">
    <source>
        <dbReference type="Proteomes" id="UP000054092"/>
    </source>
</evidence>
<dbReference type="PANTHER" id="PTHR30136:SF35">
    <property type="entry name" value="HTH-TYPE TRANSCRIPTIONAL REGULATOR RV1719"/>
    <property type="match status" value="1"/>
</dbReference>
<keyword evidence="1" id="KW-0805">Transcription regulation</keyword>
<keyword evidence="3" id="KW-0804">Transcription</keyword>
<dbReference type="EMBL" id="LGGP01000123">
    <property type="protein sequence ID" value="KUK80691.1"/>
    <property type="molecule type" value="Genomic_DNA"/>
</dbReference>
<dbReference type="PATRIC" id="fig|1184387.3.peg.1217"/>
<dbReference type="Gene3D" id="3.30.450.40">
    <property type="match status" value="1"/>
</dbReference>
<evidence type="ECO:0000259" key="4">
    <source>
        <dbReference type="PROSITE" id="PS51077"/>
    </source>
</evidence>
<feature type="domain" description="IclR-ED" evidence="5">
    <location>
        <begin position="64"/>
        <end position="247"/>
    </location>
</feature>
<dbReference type="InterPro" id="IPR050707">
    <property type="entry name" value="HTH_MetabolicPath_Reg"/>
</dbReference>
<organism evidence="6 7">
    <name type="scientific">Mesotoga prima</name>
    <dbReference type="NCBI Taxonomy" id="1184387"/>
    <lineage>
        <taxon>Bacteria</taxon>
        <taxon>Thermotogati</taxon>
        <taxon>Thermotogota</taxon>
        <taxon>Thermotogae</taxon>
        <taxon>Kosmotogales</taxon>
        <taxon>Kosmotogaceae</taxon>
        <taxon>Mesotoga</taxon>
    </lineage>
</organism>
<evidence type="ECO:0000256" key="1">
    <source>
        <dbReference type="ARBA" id="ARBA00023015"/>
    </source>
</evidence>
<comment type="caution">
    <text evidence="6">The sequence shown here is derived from an EMBL/GenBank/DDBJ whole genome shotgun (WGS) entry which is preliminary data.</text>
</comment>
<dbReference type="Gene3D" id="1.10.10.10">
    <property type="entry name" value="Winged helix-like DNA-binding domain superfamily/Winged helix DNA-binding domain"/>
    <property type="match status" value="1"/>
</dbReference>
<evidence type="ECO:0000256" key="2">
    <source>
        <dbReference type="ARBA" id="ARBA00023125"/>
    </source>
</evidence>
<dbReference type="Proteomes" id="UP000054092">
    <property type="component" value="Unassembled WGS sequence"/>
</dbReference>
<dbReference type="GO" id="GO:0045892">
    <property type="term" value="P:negative regulation of DNA-templated transcription"/>
    <property type="evidence" value="ECO:0007669"/>
    <property type="project" value="TreeGrafter"/>
</dbReference>
<accession>A0A101HPH9</accession>
<keyword evidence="2" id="KW-0238">DNA-binding</keyword>
<dbReference type="SMART" id="SM00346">
    <property type="entry name" value="HTH_ICLR"/>
    <property type="match status" value="1"/>
</dbReference>
<reference evidence="7" key="1">
    <citation type="journal article" date="2015" name="MBio">
        <title>Genome-Resolved Metagenomic Analysis Reveals Roles for Candidate Phyla and Other Microbial Community Members in Biogeochemical Transformations in Oil Reservoirs.</title>
        <authorList>
            <person name="Hu P."/>
            <person name="Tom L."/>
            <person name="Singh A."/>
            <person name="Thomas B.C."/>
            <person name="Baker B.J."/>
            <person name="Piceno Y.M."/>
            <person name="Andersen G.L."/>
            <person name="Banfield J.F."/>
        </authorList>
    </citation>
    <scope>NUCLEOTIDE SEQUENCE [LARGE SCALE GENOMIC DNA]</scope>
</reference>
<name>A0A101HPH9_9BACT</name>